<gene>
    <name evidence="2" type="primary">pabB</name>
    <name evidence="2" type="ORF">CIL03_15570</name>
</gene>
<dbReference type="SUPFAM" id="SSF56752">
    <property type="entry name" value="D-aminoacid aminotransferase-like PLP-dependent enzymes"/>
    <property type="match status" value="1"/>
</dbReference>
<dbReference type="Gene3D" id="3.20.10.10">
    <property type="entry name" value="D-amino Acid Aminotransferase, subunit A, domain 2"/>
    <property type="match status" value="1"/>
</dbReference>
<accession>A0A265N6Y4</accession>
<evidence type="ECO:0000313" key="2">
    <source>
        <dbReference type="EMBL" id="OZU87780.1"/>
    </source>
</evidence>
<dbReference type="EMBL" id="NPMS01000008">
    <property type="protein sequence ID" value="OZU87780.1"/>
    <property type="molecule type" value="Genomic_DNA"/>
</dbReference>
<dbReference type="Proteomes" id="UP000216498">
    <property type="component" value="Unassembled WGS sequence"/>
</dbReference>
<protein>
    <submittedName>
        <fullName evidence="2">Aminodeoxychorismate synthase, component I</fullName>
    </submittedName>
</protein>
<dbReference type="PANTHER" id="PTHR11236">
    <property type="entry name" value="AMINOBENZOATE/ANTHRANILATE SYNTHASE"/>
    <property type="match status" value="1"/>
</dbReference>
<dbReference type="OrthoDB" id="9803598at2"/>
<keyword evidence="3" id="KW-1185">Reference proteome</keyword>
<dbReference type="InterPro" id="IPR036038">
    <property type="entry name" value="Aminotransferase-like"/>
</dbReference>
<evidence type="ECO:0000313" key="3">
    <source>
        <dbReference type="Proteomes" id="UP000216498"/>
    </source>
</evidence>
<dbReference type="InterPro" id="IPR005802">
    <property type="entry name" value="ADC_synth_comp_1"/>
</dbReference>
<dbReference type="Gene3D" id="3.60.120.10">
    <property type="entry name" value="Anthranilate synthase"/>
    <property type="match status" value="1"/>
</dbReference>
<dbReference type="AlphaFoldDB" id="A0A265N6Y4"/>
<dbReference type="NCBIfam" id="TIGR00553">
    <property type="entry name" value="pabB"/>
    <property type="match status" value="1"/>
</dbReference>
<dbReference type="GO" id="GO:0000162">
    <property type="term" value="P:L-tryptophan biosynthetic process"/>
    <property type="evidence" value="ECO:0007669"/>
    <property type="project" value="TreeGrafter"/>
</dbReference>
<evidence type="ECO:0000259" key="1">
    <source>
        <dbReference type="Pfam" id="PF00425"/>
    </source>
</evidence>
<dbReference type="Gene3D" id="3.30.470.10">
    <property type="match status" value="1"/>
</dbReference>
<name>A0A265N6Y4_9BACI</name>
<dbReference type="InterPro" id="IPR005801">
    <property type="entry name" value="ADC_synthase"/>
</dbReference>
<proteinExistence type="predicted"/>
<dbReference type="SUPFAM" id="SSF56322">
    <property type="entry name" value="ADC synthase"/>
    <property type="match status" value="1"/>
</dbReference>
<comment type="caution">
    <text evidence="2">The sequence shown here is derived from an EMBL/GenBank/DDBJ whole genome shotgun (WGS) entry which is preliminary data.</text>
</comment>
<dbReference type="Pfam" id="PF01063">
    <property type="entry name" value="Aminotran_4"/>
    <property type="match status" value="1"/>
</dbReference>
<dbReference type="InterPro" id="IPR043131">
    <property type="entry name" value="BCAT-like_N"/>
</dbReference>
<dbReference type="GO" id="GO:0009396">
    <property type="term" value="P:folic acid-containing compound biosynthetic process"/>
    <property type="evidence" value="ECO:0007669"/>
    <property type="project" value="InterPro"/>
</dbReference>
<dbReference type="Pfam" id="PF00425">
    <property type="entry name" value="Chorismate_bind"/>
    <property type="match status" value="1"/>
</dbReference>
<dbReference type="RefSeq" id="WP_094886808.1">
    <property type="nucleotide sequence ID" value="NZ_NPMS01000008.1"/>
</dbReference>
<dbReference type="PRINTS" id="PR00095">
    <property type="entry name" value="ANTSNTHASEI"/>
</dbReference>
<dbReference type="PANTHER" id="PTHR11236:SF50">
    <property type="entry name" value="AMINODEOXYCHORISMATE SYNTHASE COMPONENT 1"/>
    <property type="match status" value="1"/>
</dbReference>
<dbReference type="GO" id="GO:0046820">
    <property type="term" value="F:4-amino-4-deoxychorismate synthase activity"/>
    <property type="evidence" value="ECO:0007669"/>
    <property type="project" value="TreeGrafter"/>
</dbReference>
<sequence length="574" mass="64916">MNPILHFDFTANENKNPLQFTNPLKIIKAISIEEVLPALKQIQEAVDDGYYAAGYISYEAAPAFDSALTVHHNPEMPLVWFGVFEEAKEEALTSSQPFHTTEWLSNTTIEKYNRDLSKIKHSIENGDTYQVNYTIRMNSNFSGDSISYYNHLTRAQVSNYCAYLDIGDFTILSASPELFFHFKDRKITTKPMKGTIGRGKSKEEDNNNADWLYHSEKNRAENVMIVDLLRNDLGVIANPGTVKVPRLFSIEKYPTLFQMTSEVTAEIAEDKGISDVFQALFPCGSITGAPKVSTMNIINELEEAPREVYCGAIGYITPKGEAIFNVPIRTVIIDNKKGNAQYGVGGGITWDSSNKEEYVEVLTKAKILNSETNDFELLESLGLIDGKYLVLENHLNRLQQSAAYFQINIEIESIKEELLEFAKDHSNNYWKVRLLVEKDGSYRLEGSKAALFQGPQKAALADNPIDQHDVFLYHKTTNRSVYENLKEPHAAVFDVLLWNKNGEITEFTTGNAVVELDGKLYTPPVECGLLAGTYRKKLIEDGTIEERKILKQELENCSGVWLINSVRKWVRVHF</sequence>
<organism evidence="2 3">
    <name type="scientific">Virgibacillus indicus</name>
    <dbReference type="NCBI Taxonomy" id="2024554"/>
    <lineage>
        <taxon>Bacteria</taxon>
        <taxon>Bacillati</taxon>
        <taxon>Bacillota</taxon>
        <taxon>Bacilli</taxon>
        <taxon>Bacillales</taxon>
        <taxon>Bacillaceae</taxon>
        <taxon>Virgibacillus</taxon>
    </lineage>
</organism>
<dbReference type="InterPro" id="IPR001544">
    <property type="entry name" value="Aminotrans_IV"/>
</dbReference>
<reference evidence="2 3" key="1">
    <citation type="submission" date="2017-08" db="EMBL/GenBank/DDBJ databases">
        <title>Virgibacillus indicus sp. nov. and Virgibacillus profoundi sp. nov, two moderately halophilic bacteria isolated from marine sediment by using the Microfluidic Streak Plate.</title>
        <authorList>
            <person name="Xu B."/>
            <person name="Hu B."/>
            <person name="Wang J."/>
            <person name="Zhu Y."/>
            <person name="Huang L."/>
            <person name="Du W."/>
            <person name="Huang Y."/>
        </authorList>
    </citation>
    <scope>NUCLEOTIDE SEQUENCE [LARGE SCALE GENOMIC DNA]</scope>
    <source>
        <strain evidence="2 3">IO3-P2-C2</strain>
    </source>
</reference>
<feature type="domain" description="Chorismate-utilising enzyme C-terminal" evidence="1">
    <location>
        <begin position="110"/>
        <end position="364"/>
    </location>
</feature>
<dbReference type="InterPro" id="IPR015890">
    <property type="entry name" value="Chorismate_C"/>
</dbReference>
<dbReference type="InterPro" id="IPR043132">
    <property type="entry name" value="BCAT-like_C"/>
</dbReference>
<dbReference type="InterPro" id="IPR019999">
    <property type="entry name" value="Anth_synth_I-like"/>
</dbReference>